<dbReference type="EMBL" id="SUNJ01004591">
    <property type="protein sequence ID" value="TPP64305.1"/>
    <property type="molecule type" value="Genomic_DNA"/>
</dbReference>
<keyword evidence="2" id="KW-1185">Reference proteome</keyword>
<proteinExistence type="predicted"/>
<accession>A0A504YUL4</accession>
<name>A0A504YUL4_FASGI</name>
<protein>
    <submittedName>
        <fullName evidence="1">Uncharacterized protein</fullName>
    </submittedName>
</protein>
<evidence type="ECO:0000313" key="2">
    <source>
        <dbReference type="Proteomes" id="UP000316759"/>
    </source>
</evidence>
<evidence type="ECO:0000313" key="1">
    <source>
        <dbReference type="EMBL" id="TPP64305.1"/>
    </source>
</evidence>
<gene>
    <name evidence="1" type="ORF">FGIG_01182</name>
</gene>
<dbReference type="Proteomes" id="UP000316759">
    <property type="component" value="Unassembled WGS sequence"/>
</dbReference>
<comment type="caution">
    <text evidence="1">The sequence shown here is derived from an EMBL/GenBank/DDBJ whole genome shotgun (WGS) entry which is preliminary data.</text>
</comment>
<sequence length="213" mass="24641">MQRLIDLGGSGRVGKVNTIYRGPNDKWKLFQVDFDVSDVFELEMDTSHIVLPTKERSSNSPIYLPIKLSSQYPVEKYRYRISIDTEVQQNCLPVKWHPVVLHSGSGAYEHYGDEVKNQIFNVLEEQNYLRFLNSITVAYFYPRGDKLAVVLHLELDRPHVDHEAININSISESISDGLFNQKHCSEHVHFWANVKPNFQLACWQTTISVTNFE</sequence>
<reference evidence="1 2" key="1">
    <citation type="submission" date="2019-04" db="EMBL/GenBank/DDBJ databases">
        <title>Annotation for the trematode Fasciola gigantica.</title>
        <authorList>
            <person name="Choi Y.-J."/>
        </authorList>
    </citation>
    <scope>NUCLEOTIDE SEQUENCE [LARGE SCALE GENOMIC DNA]</scope>
    <source>
        <strain evidence="1">Uganda_cow_1</strain>
    </source>
</reference>
<organism evidence="1 2">
    <name type="scientific">Fasciola gigantica</name>
    <name type="common">Giant liver fluke</name>
    <dbReference type="NCBI Taxonomy" id="46835"/>
    <lineage>
        <taxon>Eukaryota</taxon>
        <taxon>Metazoa</taxon>
        <taxon>Spiralia</taxon>
        <taxon>Lophotrochozoa</taxon>
        <taxon>Platyhelminthes</taxon>
        <taxon>Trematoda</taxon>
        <taxon>Digenea</taxon>
        <taxon>Plagiorchiida</taxon>
        <taxon>Echinostomata</taxon>
        <taxon>Echinostomatoidea</taxon>
        <taxon>Fasciolidae</taxon>
        <taxon>Fasciola</taxon>
    </lineage>
</organism>
<dbReference type="AlphaFoldDB" id="A0A504YUL4"/>